<accession>A0A381VWX6</accession>
<proteinExistence type="predicted"/>
<protein>
    <submittedName>
        <fullName evidence="2">Uncharacterized protein</fullName>
    </submittedName>
</protein>
<feature type="compositionally biased region" description="Basic and acidic residues" evidence="1">
    <location>
        <begin position="256"/>
        <end position="265"/>
    </location>
</feature>
<sequence>MMILRNIARGGLALCAATVLTACDDTTSLDSIYDAELRDLALVAADATLEEVNTMRRPYGFRAGPPGPGGPGKPGGGFGLGEGHSGTVTKTFYDVDGAEQDAYDELTTERIEVETLIEGEVSREGWSATVHRDRSMVITGHAGEETHRTHNGNGTSTTSRSRHTEDGERTYNMTSSFNFADVVVPIPGSDPRYPVSGTISRSMTGIRTDANGTRTRSMEMTTTFDGDDTAIAVVNGEEFEIDLSAPKGRKPWKGKGPGDRRRQRR</sequence>
<evidence type="ECO:0000313" key="2">
    <source>
        <dbReference type="EMBL" id="SVA44786.1"/>
    </source>
</evidence>
<organism evidence="2">
    <name type="scientific">marine metagenome</name>
    <dbReference type="NCBI Taxonomy" id="408172"/>
    <lineage>
        <taxon>unclassified sequences</taxon>
        <taxon>metagenomes</taxon>
        <taxon>ecological metagenomes</taxon>
    </lineage>
</organism>
<dbReference type="PROSITE" id="PS51257">
    <property type="entry name" value="PROKAR_LIPOPROTEIN"/>
    <property type="match status" value="1"/>
</dbReference>
<dbReference type="EMBL" id="UINC01010032">
    <property type="protein sequence ID" value="SVA44786.1"/>
    <property type="molecule type" value="Genomic_DNA"/>
</dbReference>
<name>A0A381VWX6_9ZZZZ</name>
<reference evidence="2" key="1">
    <citation type="submission" date="2018-05" db="EMBL/GenBank/DDBJ databases">
        <authorList>
            <person name="Lanie J.A."/>
            <person name="Ng W.-L."/>
            <person name="Kazmierczak K.M."/>
            <person name="Andrzejewski T.M."/>
            <person name="Davidsen T.M."/>
            <person name="Wayne K.J."/>
            <person name="Tettelin H."/>
            <person name="Glass J.I."/>
            <person name="Rusch D."/>
            <person name="Podicherti R."/>
            <person name="Tsui H.-C.T."/>
            <person name="Winkler M.E."/>
        </authorList>
    </citation>
    <scope>NUCLEOTIDE SEQUENCE</scope>
</reference>
<gene>
    <name evidence="2" type="ORF">METZ01_LOCUS97640</name>
</gene>
<evidence type="ECO:0000256" key="1">
    <source>
        <dbReference type="SAM" id="MobiDB-lite"/>
    </source>
</evidence>
<dbReference type="AlphaFoldDB" id="A0A381VWX6"/>
<feature type="region of interest" description="Disordered" evidence="1">
    <location>
        <begin position="142"/>
        <end position="166"/>
    </location>
</feature>
<feature type="compositionally biased region" description="Gly residues" evidence="1">
    <location>
        <begin position="72"/>
        <end position="82"/>
    </location>
</feature>
<feature type="region of interest" description="Disordered" evidence="1">
    <location>
        <begin position="242"/>
        <end position="265"/>
    </location>
</feature>
<feature type="region of interest" description="Disordered" evidence="1">
    <location>
        <begin position="62"/>
        <end position="82"/>
    </location>
</feature>